<dbReference type="InterPro" id="IPR002347">
    <property type="entry name" value="SDR_fam"/>
</dbReference>
<dbReference type="Gene3D" id="3.40.50.720">
    <property type="entry name" value="NAD(P)-binding Rossmann-like Domain"/>
    <property type="match status" value="1"/>
</dbReference>
<proteinExistence type="predicted"/>
<dbReference type="Proteomes" id="UP000002484">
    <property type="component" value="Chromosome"/>
</dbReference>
<dbReference type="AlphaFoldDB" id="E3IV87"/>
<evidence type="ECO:0000313" key="3">
    <source>
        <dbReference type="Proteomes" id="UP000002484"/>
    </source>
</evidence>
<protein>
    <submittedName>
        <fullName evidence="2">Short-chain dehydrogenase/reductase SDR</fullName>
    </submittedName>
</protein>
<dbReference type="InParanoid" id="E3IV87"/>
<name>E3IV87_PSEI1</name>
<dbReference type="OrthoDB" id="3237043at2"/>
<dbReference type="PRINTS" id="PR00081">
    <property type="entry name" value="GDHRDH"/>
</dbReference>
<keyword evidence="1" id="KW-0560">Oxidoreductase</keyword>
<dbReference type="KEGG" id="fri:FraEuI1c_2057"/>
<dbReference type="HOGENOM" id="CLU_010194_44_5_11"/>
<dbReference type="SUPFAM" id="SSF51735">
    <property type="entry name" value="NAD(P)-binding Rossmann-fold domains"/>
    <property type="match status" value="1"/>
</dbReference>
<evidence type="ECO:0000313" key="2">
    <source>
        <dbReference type="EMBL" id="ADP80107.1"/>
    </source>
</evidence>
<dbReference type="STRING" id="298654.FraEuI1c_2057"/>
<dbReference type="Pfam" id="PF00106">
    <property type="entry name" value="adh_short"/>
    <property type="match status" value="1"/>
</dbReference>
<dbReference type="InterPro" id="IPR036291">
    <property type="entry name" value="NAD(P)-bd_dom_sf"/>
</dbReference>
<dbReference type="PANTHER" id="PTHR43157">
    <property type="entry name" value="PHOSPHATIDYLINOSITOL-GLYCAN BIOSYNTHESIS CLASS F PROTEIN-RELATED"/>
    <property type="match status" value="1"/>
</dbReference>
<gene>
    <name evidence="2" type="ordered locus">FraEuI1c_2057</name>
</gene>
<organism evidence="2 3">
    <name type="scientific">Pseudofrankia inefficax (strain DSM 45817 / CECT 9037 / DDB 130130 / EuI1c)</name>
    <name type="common">Frankia inefficax</name>
    <dbReference type="NCBI Taxonomy" id="298654"/>
    <lineage>
        <taxon>Bacteria</taxon>
        <taxon>Bacillati</taxon>
        <taxon>Actinomycetota</taxon>
        <taxon>Actinomycetes</taxon>
        <taxon>Frankiales</taxon>
        <taxon>Frankiaceae</taxon>
        <taxon>Pseudofrankia</taxon>
    </lineage>
</organism>
<dbReference type="EMBL" id="CP002299">
    <property type="protein sequence ID" value="ADP80107.1"/>
    <property type="molecule type" value="Genomic_DNA"/>
</dbReference>
<dbReference type="RefSeq" id="WP_013423226.1">
    <property type="nucleotide sequence ID" value="NC_014666.1"/>
</dbReference>
<dbReference type="PANTHER" id="PTHR43157:SF31">
    <property type="entry name" value="PHOSPHATIDYLINOSITOL-GLYCAN BIOSYNTHESIS CLASS F PROTEIN"/>
    <property type="match status" value="1"/>
</dbReference>
<evidence type="ECO:0000256" key="1">
    <source>
        <dbReference type="ARBA" id="ARBA00023002"/>
    </source>
</evidence>
<reference evidence="2 3" key="1">
    <citation type="submission" date="2010-10" db="EMBL/GenBank/DDBJ databases">
        <title>Complete sequence of Frankia sp. EuI1c.</title>
        <authorList>
            <consortium name="US DOE Joint Genome Institute"/>
            <person name="Lucas S."/>
            <person name="Copeland A."/>
            <person name="Lapidus A."/>
            <person name="Cheng J.-F."/>
            <person name="Bruce D."/>
            <person name="Goodwin L."/>
            <person name="Pitluck S."/>
            <person name="Chertkov O."/>
            <person name="Detter J.C."/>
            <person name="Han C."/>
            <person name="Tapia R."/>
            <person name="Land M."/>
            <person name="Hauser L."/>
            <person name="Jeffries C."/>
            <person name="Kyrpides N."/>
            <person name="Ivanova N."/>
            <person name="Mikhailova N."/>
            <person name="Beauchemin N."/>
            <person name="Sen A."/>
            <person name="Sur S.A."/>
            <person name="Gtari M."/>
            <person name="Wall L."/>
            <person name="Tisa L."/>
            <person name="Woyke T."/>
        </authorList>
    </citation>
    <scope>NUCLEOTIDE SEQUENCE [LARGE SCALE GENOMIC DNA]</scope>
    <source>
        <strain evidence="3">DSM 45817 / CECT 9037 / EuI1c</strain>
    </source>
</reference>
<accession>E3IV87</accession>
<dbReference type="GO" id="GO:0016491">
    <property type="term" value="F:oxidoreductase activity"/>
    <property type="evidence" value="ECO:0007669"/>
    <property type="project" value="UniProtKB-KW"/>
</dbReference>
<keyword evidence="3" id="KW-1185">Reference proteome</keyword>
<dbReference type="eggNOG" id="COG1028">
    <property type="taxonomic scope" value="Bacteria"/>
</dbReference>
<sequence>MVDSEVSAKAASAKAGSKVIVITGASDGIGAAAARALTRPGHQLVLVGRSQEKTRRVAAETGAAALTADFASLAQVSTLAQRLLAALPRIDVLVNNAGGIGGSRPSRTEDGHEWTIQVNHLAPFLLTRLLGDRLTAGGGRVVVTASRASTGRHADLDPDLLDDVSGYRPMRAYANAKLANVAFAAELPERLPGVRAVSFHPGLIRSNFAAGSAPVIRTFMRSPARLFMRSPEQGADTLVWLATADEGELVDGAYYIDRKPAPRNPVVDDPEFRRRLWDRTAEAVDPAR</sequence>